<organism evidence="2">
    <name type="scientific">viral metagenome</name>
    <dbReference type="NCBI Taxonomy" id="1070528"/>
    <lineage>
        <taxon>unclassified sequences</taxon>
        <taxon>metagenomes</taxon>
        <taxon>organismal metagenomes</taxon>
    </lineage>
</organism>
<protein>
    <recommendedName>
        <fullName evidence="1">Minor capsid protein P8 central region domain-containing protein</fullName>
    </recommendedName>
</protein>
<evidence type="ECO:0000313" key="2">
    <source>
        <dbReference type="EMBL" id="QHS83310.1"/>
    </source>
</evidence>
<evidence type="ECO:0000259" key="1">
    <source>
        <dbReference type="Pfam" id="PF19065"/>
    </source>
</evidence>
<dbReference type="Pfam" id="PF19065">
    <property type="entry name" value="P8_CR"/>
    <property type="match status" value="1"/>
</dbReference>
<reference evidence="2" key="1">
    <citation type="journal article" date="2020" name="Nature">
        <title>Giant virus diversity and host interactions through global metagenomics.</title>
        <authorList>
            <person name="Schulz F."/>
            <person name="Roux S."/>
            <person name="Paez-Espino D."/>
            <person name="Jungbluth S."/>
            <person name="Walsh D.A."/>
            <person name="Denef V.J."/>
            <person name="McMahon K.D."/>
            <person name="Konstantinidis K.T."/>
            <person name="Eloe-Fadrosh E.A."/>
            <person name="Kyrpides N.C."/>
            <person name="Woyke T."/>
        </authorList>
    </citation>
    <scope>NUCLEOTIDE SEQUENCE</scope>
    <source>
        <strain evidence="2">GVMAG-S-ERX555943-30</strain>
    </source>
</reference>
<feature type="domain" description="Minor capsid protein P8 central region" evidence="1">
    <location>
        <begin position="63"/>
        <end position="181"/>
    </location>
</feature>
<sequence>MNNNLWKPNNYNQEHKILPIPTKANGRVDIIPEASHELRFKMQEKIALKNNATEYREALTGNWESTLLSRTFFSAENIQILQNGIRAGVHKESEGKILVPPQNVDTLKIIMRSTFLQYSENREEDIKGQIVRLNKIVLDYCIPSVYQEAVGYVKYIRDQSTLVVPMERPKNNDRDYKELEFRQFM</sequence>
<accession>A0A6C0AVB6</accession>
<dbReference type="AlphaFoldDB" id="A0A6C0AVB6"/>
<name>A0A6C0AVB6_9ZZZZ</name>
<dbReference type="EMBL" id="MN738751">
    <property type="protein sequence ID" value="QHS83310.1"/>
    <property type="molecule type" value="Genomic_DNA"/>
</dbReference>
<proteinExistence type="predicted"/>
<dbReference type="InterPro" id="IPR043916">
    <property type="entry name" value="P8_CR"/>
</dbReference>